<evidence type="ECO:0000313" key="1">
    <source>
        <dbReference type="Proteomes" id="UP000887563"/>
    </source>
</evidence>
<protein>
    <submittedName>
        <fullName evidence="2">Uncharacterized protein</fullName>
    </submittedName>
</protein>
<keyword evidence="1" id="KW-1185">Reference proteome</keyword>
<dbReference type="Proteomes" id="UP000887563">
    <property type="component" value="Unplaced"/>
</dbReference>
<organism evidence="1 2">
    <name type="scientific">Meloidogyne incognita</name>
    <name type="common">Southern root-knot nematode worm</name>
    <name type="synonym">Oxyuris incognita</name>
    <dbReference type="NCBI Taxonomy" id="6306"/>
    <lineage>
        <taxon>Eukaryota</taxon>
        <taxon>Metazoa</taxon>
        <taxon>Ecdysozoa</taxon>
        <taxon>Nematoda</taxon>
        <taxon>Chromadorea</taxon>
        <taxon>Rhabditida</taxon>
        <taxon>Tylenchina</taxon>
        <taxon>Tylenchomorpha</taxon>
        <taxon>Tylenchoidea</taxon>
        <taxon>Meloidogynidae</taxon>
        <taxon>Meloidogyninae</taxon>
        <taxon>Meloidogyne</taxon>
        <taxon>Meloidogyne incognita group</taxon>
    </lineage>
</organism>
<name>A0A914LNX0_MELIC</name>
<dbReference type="WBParaSite" id="Minc3s00566g14373">
    <property type="protein sequence ID" value="Minc3s00566g14373"/>
    <property type="gene ID" value="Minc3s00566g14373"/>
</dbReference>
<sequence>MCFLCSSNKNLSSVIDTLHRLPRTDQSHAIPAEFLNLNFNITEEKISELSFFHHSQQHKIPSKNIKRTGIGENGSPVILNGEQKIKADKLKKEWFMNVVAR</sequence>
<reference evidence="2" key="1">
    <citation type="submission" date="2022-11" db="UniProtKB">
        <authorList>
            <consortium name="WormBaseParasite"/>
        </authorList>
    </citation>
    <scope>IDENTIFICATION</scope>
</reference>
<proteinExistence type="predicted"/>
<accession>A0A914LNX0</accession>
<evidence type="ECO:0000313" key="2">
    <source>
        <dbReference type="WBParaSite" id="Minc3s00566g14373"/>
    </source>
</evidence>
<dbReference type="AlphaFoldDB" id="A0A914LNX0"/>